<dbReference type="InterPro" id="IPR009057">
    <property type="entry name" value="Homeodomain-like_sf"/>
</dbReference>
<feature type="domain" description="HTH myb-type" evidence="2">
    <location>
        <begin position="18"/>
        <end position="68"/>
    </location>
</feature>
<dbReference type="PROSITE" id="PS50090">
    <property type="entry name" value="MYB_LIKE"/>
    <property type="match status" value="1"/>
</dbReference>
<dbReference type="AlphaFoldDB" id="A0A6A6DEI3"/>
<feature type="domain" description="Myb-like" evidence="1">
    <location>
        <begin position="22"/>
        <end position="64"/>
    </location>
</feature>
<proteinExistence type="predicted"/>
<protein>
    <submittedName>
        <fullName evidence="3">Uncharacterized protein</fullName>
    </submittedName>
</protein>
<dbReference type="Pfam" id="PF00249">
    <property type="entry name" value="Myb_DNA-binding"/>
    <property type="match status" value="1"/>
</dbReference>
<name>A0A6A6DEI3_9PEZI</name>
<evidence type="ECO:0000259" key="2">
    <source>
        <dbReference type="PROSITE" id="PS51294"/>
    </source>
</evidence>
<dbReference type="EMBL" id="ML994687">
    <property type="protein sequence ID" value="KAF2177545.1"/>
    <property type="molecule type" value="Genomic_DNA"/>
</dbReference>
<dbReference type="InterPro" id="IPR001005">
    <property type="entry name" value="SANT/Myb"/>
</dbReference>
<dbReference type="Proteomes" id="UP000800200">
    <property type="component" value="Unassembled WGS sequence"/>
</dbReference>
<dbReference type="SMART" id="SM00717">
    <property type="entry name" value="SANT"/>
    <property type="match status" value="1"/>
</dbReference>
<sequence length="129" mass="15394">MLVQASQEAQVDTRYVPLQGDKWRPEEDAKLMELADRGRSWKDISRELPGRSERNCYKHYRNYLLKELLDSQEAETIKELYSQYRAQMWEPIAKEVALPWQKVESIYLQLQRERRITSEKTNGRSMAKS</sequence>
<evidence type="ECO:0000259" key="1">
    <source>
        <dbReference type="PROSITE" id="PS50090"/>
    </source>
</evidence>
<dbReference type="PROSITE" id="PS51294">
    <property type="entry name" value="HTH_MYB"/>
    <property type="match status" value="1"/>
</dbReference>
<dbReference type="InterPro" id="IPR017930">
    <property type="entry name" value="Myb_dom"/>
</dbReference>
<evidence type="ECO:0000313" key="3">
    <source>
        <dbReference type="EMBL" id="KAF2177545.1"/>
    </source>
</evidence>
<organism evidence="3 4">
    <name type="scientific">Zopfia rhizophila CBS 207.26</name>
    <dbReference type="NCBI Taxonomy" id="1314779"/>
    <lineage>
        <taxon>Eukaryota</taxon>
        <taxon>Fungi</taxon>
        <taxon>Dikarya</taxon>
        <taxon>Ascomycota</taxon>
        <taxon>Pezizomycotina</taxon>
        <taxon>Dothideomycetes</taxon>
        <taxon>Dothideomycetes incertae sedis</taxon>
        <taxon>Zopfiaceae</taxon>
        <taxon>Zopfia</taxon>
    </lineage>
</organism>
<gene>
    <name evidence="3" type="ORF">K469DRAFT_677141</name>
</gene>
<dbReference type="SUPFAM" id="SSF46689">
    <property type="entry name" value="Homeodomain-like"/>
    <property type="match status" value="1"/>
</dbReference>
<dbReference type="CDD" id="cd00167">
    <property type="entry name" value="SANT"/>
    <property type="match status" value="1"/>
</dbReference>
<dbReference type="Gene3D" id="1.10.10.60">
    <property type="entry name" value="Homeodomain-like"/>
    <property type="match status" value="1"/>
</dbReference>
<dbReference type="OrthoDB" id="288030at2759"/>
<reference evidence="3" key="1">
    <citation type="journal article" date="2020" name="Stud. Mycol.">
        <title>101 Dothideomycetes genomes: a test case for predicting lifestyles and emergence of pathogens.</title>
        <authorList>
            <person name="Haridas S."/>
            <person name="Albert R."/>
            <person name="Binder M."/>
            <person name="Bloem J."/>
            <person name="Labutti K."/>
            <person name="Salamov A."/>
            <person name="Andreopoulos B."/>
            <person name="Baker S."/>
            <person name="Barry K."/>
            <person name="Bills G."/>
            <person name="Bluhm B."/>
            <person name="Cannon C."/>
            <person name="Castanera R."/>
            <person name="Culley D."/>
            <person name="Daum C."/>
            <person name="Ezra D."/>
            <person name="Gonzalez J."/>
            <person name="Henrissat B."/>
            <person name="Kuo A."/>
            <person name="Liang C."/>
            <person name="Lipzen A."/>
            <person name="Lutzoni F."/>
            <person name="Magnuson J."/>
            <person name="Mondo S."/>
            <person name="Nolan M."/>
            <person name="Ohm R."/>
            <person name="Pangilinan J."/>
            <person name="Park H.-J."/>
            <person name="Ramirez L."/>
            <person name="Alfaro M."/>
            <person name="Sun H."/>
            <person name="Tritt A."/>
            <person name="Yoshinaga Y."/>
            <person name="Zwiers L.-H."/>
            <person name="Turgeon B."/>
            <person name="Goodwin S."/>
            <person name="Spatafora J."/>
            <person name="Crous P."/>
            <person name="Grigoriev I."/>
        </authorList>
    </citation>
    <scope>NUCLEOTIDE SEQUENCE</scope>
    <source>
        <strain evidence="3">CBS 207.26</strain>
    </source>
</reference>
<keyword evidence="4" id="KW-1185">Reference proteome</keyword>
<evidence type="ECO:0000313" key="4">
    <source>
        <dbReference type="Proteomes" id="UP000800200"/>
    </source>
</evidence>
<accession>A0A6A6DEI3</accession>